<keyword evidence="2" id="KW-0804">Transcription</keyword>
<proteinExistence type="inferred from homology"/>
<evidence type="ECO:0000313" key="6">
    <source>
        <dbReference type="Proteomes" id="UP001281410"/>
    </source>
</evidence>
<feature type="region of interest" description="SAW" evidence="3">
    <location>
        <begin position="523"/>
        <end position="600"/>
    </location>
</feature>
<comment type="caution">
    <text evidence="3">Lacks conserved residue(s) required for the propagation of feature annotation.</text>
</comment>
<protein>
    <submittedName>
        <fullName evidence="5">Uncharacterized protein</fullName>
    </submittedName>
</protein>
<evidence type="ECO:0000256" key="3">
    <source>
        <dbReference type="PROSITE-ProRule" id="PRU01191"/>
    </source>
</evidence>
<feature type="short sequence motif" description="VHIID" evidence="3">
    <location>
        <begin position="337"/>
        <end position="341"/>
    </location>
</feature>
<keyword evidence="1" id="KW-0805">Transcription regulation</keyword>
<organism evidence="5 6">
    <name type="scientific">Dipteronia sinensis</name>
    <dbReference type="NCBI Taxonomy" id="43782"/>
    <lineage>
        <taxon>Eukaryota</taxon>
        <taxon>Viridiplantae</taxon>
        <taxon>Streptophyta</taxon>
        <taxon>Embryophyta</taxon>
        <taxon>Tracheophyta</taxon>
        <taxon>Spermatophyta</taxon>
        <taxon>Magnoliopsida</taxon>
        <taxon>eudicotyledons</taxon>
        <taxon>Gunneridae</taxon>
        <taxon>Pentapetalae</taxon>
        <taxon>rosids</taxon>
        <taxon>malvids</taxon>
        <taxon>Sapindales</taxon>
        <taxon>Sapindaceae</taxon>
        <taxon>Hippocastanoideae</taxon>
        <taxon>Acereae</taxon>
        <taxon>Dipteronia</taxon>
    </lineage>
</organism>
<keyword evidence="6" id="KW-1185">Reference proteome</keyword>
<dbReference type="AlphaFoldDB" id="A0AAD9ZWP4"/>
<comment type="caution">
    <text evidence="5">The sequence shown here is derived from an EMBL/GenBank/DDBJ whole genome shotgun (WGS) entry which is preliminary data.</text>
</comment>
<feature type="compositionally biased region" description="Basic and acidic residues" evidence="4">
    <location>
        <begin position="165"/>
        <end position="176"/>
    </location>
</feature>
<gene>
    <name evidence="5" type="ORF">Dsin_025596</name>
</gene>
<sequence>MPSDLFSCSPFNFNGIQGDDYSALLGDCDKDQEPELKAKQLQDQMFFNEEYLGQLAEDVNRHPLSPELDGNFFQDQNHMMQQEHQQQKPIDDDSIFNEFKPGFVLPPPQSFHLSPKLKNIQSSSSSQELVKPSPFALSSLELLSNYASGSKKLKGKHYSNNPAHNETKDQDGHRRKLSTEEIMRVAGARYIHFSDQSFDDFSMVMHPFGYALSGLSEEETRDVELVHLLLAAAEKVGYRQYERASRLLSCCEWTAAERANSVQRVIYYFVEALRGRIDKETGRITAQEFRAGTALTDHGLSYNISFLKCYQKLPFNQVLYYAAIQSILENVANASKIHVIDFEIRSGVQWTTFMQALAEPDHDQQHRPIELFKITAVGLKIQEKELEEVGQRLTSFAESLNIPNFSFVIVCVSCFQDIKQELFLIQNDESLVVYCALILRMMLSWPSCLENLLGVIKKLNPSIMVVVENEANHNSPSFVNRFTEALFFYSAYFDSLETCLDQDIETRTTMEEILNKGIRSIVAMEGSDRITRSVKIDVWRAFFTRFGMVEIVFSDSCLYQANLVLKRFPYANCFSLDHMNGKSLITGWKGTPIHSLSVWKFSRDQRKRFLNYRF</sequence>
<dbReference type="Proteomes" id="UP001281410">
    <property type="component" value="Unassembled WGS sequence"/>
</dbReference>
<dbReference type="PROSITE" id="PS50985">
    <property type="entry name" value="GRAS"/>
    <property type="match status" value="1"/>
</dbReference>
<evidence type="ECO:0000256" key="2">
    <source>
        <dbReference type="ARBA" id="ARBA00023163"/>
    </source>
</evidence>
<feature type="region of interest" description="Disordered" evidence="4">
    <location>
        <begin position="153"/>
        <end position="176"/>
    </location>
</feature>
<dbReference type="Pfam" id="PF03514">
    <property type="entry name" value="GRAS"/>
    <property type="match status" value="1"/>
</dbReference>
<reference evidence="5" key="1">
    <citation type="journal article" date="2023" name="Plant J.">
        <title>Genome sequences and population genomics provide insights into the demographic history, inbreeding, and mutation load of two 'living fossil' tree species of Dipteronia.</title>
        <authorList>
            <person name="Feng Y."/>
            <person name="Comes H.P."/>
            <person name="Chen J."/>
            <person name="Zhu S."/>
            <person name="Lu R."/>
            <person name="Zhang X."/>
            <person name="Li P."/>
            <person name="Qiu J."/>
            <person name="Olsen K.M."/>
            <person name="Qiu Y."/>
        </authorList>
    </citation>
    <scope>NUCLEOTIDE SEQUENCE</scope>
    <source>
        <strain evidence="5">NBL</strain>
    </source>
</reference>
<evidence type="ECO:0000256" key="4">
    <source>
        <dbReference type="SAM" id="MobiDB-lite"/>
    </source>
</evidence>
<dbReference type="PANTHER" id="PTHR31636">
    <property type="entry name" value="OSJNBA0084A10.13 PROTEIN-RELATED"/>
    <property type="match status" value="1"/>
</dbReference>
<dbReference type="InterPro" id="IPR005202">
    <property type="entry name" value="TF_GRAS"/>
</dbReference>
<name>A0AAD9ZWP4_9ROSI</name>
<evidence type="ECO:0000256" key="1">
    <source>
        <dbReference type="ARBA" id="ARBA00023015"/>
    </source>
</evidence>
<accession>A0AAD9ZWP4</accession>
<evidence type="ECO:0000313" key="5">
    <source>
        <dbReference type="EMBL" id="KAK3194286.1"/>
    </source>
</evidence>
<comment type="similarity">
    <text evidence="3">Belongs to the GRAS family.</text>
</comment>
<dbReference type="EMBL" id="JANJYJ010000008">
    <property type="protein sequence ID" value="KAK3194286.1"/>
    <property type="molecule type" value="Genomic_DNA"/>
</dbReference>